<evidence type="ECO:0000313" key="3">
    <source>
        <dbReference type="EMBL" id="VFJ70549.1"/>
    </source>
</evidence>
<dbReference type="InterPro" id="IPR016040">
    <property type="entry name" value="NAD(P)-bd_dom"/>
</dbReference>
<evidence type="ECO:0000259" key="1">
    <source>
        <dbReference type="Pfam" id="PF13460"/>
    </source>
</evidence>
<reference evidence="2" key="1">
    <citation type="submission" date="2019-02" db="EMBL/GenBank/DDBJ databases">
        <authorList>
            <person name="Gruber-Vodicka R. H."/>
            <person name="Seah K. B. B."/>
        </authorList>
    </citation>
    <scope>NUCLEOTIDE SEQUENCE</scope>
    <source>
        <strain evidence="3">BECK_BZ163</strain>
        <strain evidence="4">BECK_BZ164</strain>
        <strain evidence="2">BECK_BZ165</strain>
    </source>
</reference>
<dbReference type="EMBL" id="CAADEZ010000553">
    <property type="protein sequence ID" value="VFJ70549.1"/>
    <property type="molecule type" value="Genomic_DNA"/>
</dbReference>
<organism evidence="2">
    <name type="scientific">Candidatus Kentrum sp. FM</name>
    <dbReference type="NCBI Taxonomy" id="2126340"/>
    <lineage>
        <taxon>Bacteria</taxon>
        <taxon>Pseudomonadati</taxon>
        <taxon>Pseudomonadota</taxon>
        <taxon>Gammaproteobacteria</taxon>
        <taxon>Candidatus Kentrum</taxon>
    </lineage>
</organism>
<dbReference type="PANTHER" id="PTHR12126:SF11">
    <property type="entry name" value="NADH DEHYDROGENASE [UBIQUINONE] 1 ALPHA SUBCOMPLEX SUBUNIT 9, MITOCHONDRIAL"/>
    <property type="match status" value="1"/>
</dbReference>
<dbReference type="AlphaFoldDB" id="A0A450TPG5"/>
<accession>A0A450TPG5</accession>
<evidence type="ECO:0000313" key="4">
    <source>
        <dbReference type="EMBL" id="VFK18053.1"/>
    </source>
</evidence>
<gene>
    <name evidence="3" type="ORF">BECKFM1743A_GA0114220_105533</name>
    <name evidence="4" type="ORF">BECKFM1743B_GA0114221_105213</name>
    <name evidence="2" type="ORF">BECKFM1743C_GA0114222_105343</name>
</gene>
<dbReference type="SUPFAM" id="SSF51735">
    <property type="entry name" value="NAD(P)-binding Rossmann-fold domains"/>
    <property type="match status" value="1"/>
</dbReference>
<dbReference type="PANTHER" id="PTHR12126">
    <property type="entry name" value="NADH-UBIQUINONE OXIDOREDUCTASE 39 KDA SUBUNIT-RELATED"/>
    <property type="match status" value="1"/>
</dbReference>
<dbReference type="InterPro" id="IPR036291">
    <property type="entry name" value="NAD(P)-bd_dom_sf"/>
</dbReference>
<proteinExistence type="predicted"/>
<feature type="domain" description="NAD(P)-binding" evidence="1">
    <location>
        <begin position="7"/>
        <end position="160"/>
    </location>
</feature>
<dbReference type="EMBL" id="CAADFL010000521">
    <property type="protein sequence ID" value="VFK18053.1"/>
    <property type="molecule type" value="Genomic_DNA"/>
</dbReference>
<dbReference type="Gene3D" id="3.40.50.720">
    <property type="entry name" value="NAD(P)-binding Rossmann-like Domain"/>
    <property type="match status" value="1"/>
</dbReference>
<dbReference type="InterPro" id="IPR051207">
    <property type="entry name" value="ComplexI_NDUFA9_subunit"/>
</dbReference>
<name>A0A450TPG5_9GAMM</name>
<evidence type="ECO:0000313" key="2">
    <source>
        <dbReference type="EMBL" id="VFJ69826.1"/>
    </source>
</evidence>
<sequence length="308" mass="33955">MNVAIFGGTGYLGSHLVDALVAHGHYPVLLVRPGSKRNLPESDRYRIVSGDSLDGDAMRRVISGNEAVIYNVGILREFPRRGISFQSLQYEKARDAMDIATELGVERFVLTSANGVKPNGTTYQRTKYLAEQHLRASGLAGTVLRPSAIFGDPRGHMEFATQLYEQIVRPPLPAPLFYEGSLRRAKPGTFRLSPVHVEDVVRVYAKALTDPNAIGKTWSLCGPDALEWRAIIRIIGRAVGRDKRTLPVSASQLKMAAGFFGRFGDLPVTADQLTMLMEGNTGDSSAVFKTYGIRPTPFNEETLSYLRR</sequence>
<dbReference type="Pfam" id="PF13460">
    <property type="entry name" value="NAD_binding_10"/>
    <property type="match status" value="1"/>
</dbReference>
<dbReference type="EMBL" id="CAADFA010000534">
    <property type="protein sequence ID" value="VFJ69826.1"/>
    <property type="molecule type" value="Genomic_DNA"/>
</dbReference>
<dbReference type="GO" id="GO:0044877">
    <property type="term" value="F:protein-containing complex binding"/>
    <property type="evidence" value="ECO:0007669"/>
    <property type="project" value="TreeGrafter"/>
</dbReference>
<protein>
    <submittedName>
        <fullName evidence="2">NADH dehydrogenase</fullName>
    </submittedName>
</protein>